<dbReference type="GO" id="GO:0005524">
    <property type="term" value="F:ATP binding"/>
    <property type="evidence" value="ECO:0007669"/>
    <property type="project" value="InterPro"/>
</dbReference>
<feature type="transmembrane region" description="Helical" evidence="9">
    <location>
        <begin position="314"/>
        <end position="340"/>
    </location>
</feature>
<keyword evidence="3 9" id="KW-0812">Transmembrane</keyword>
<keyword evidence="7 9" id="KW-1133">Transmembrane helix</keyword>
<evidence type="ECO:0000256" key="2">
    <source>
        <dbReference type="ARBA" id="ARBA00022448"/>
    </source>
</evidence>
<comment type="subcellular location">
    <subcellularLocation>
        <location evidence="1">Endomembrane system</location>
        <topology evidence="1">Multi-pass membrane protein</topology>
    </subcellularLocation>
</comment>
<dbReference type="PANTHER" id="PTHR24223:SF443">
    <property type="entry name" value="MULTIDRUG-RESISTANCE LIKE PROTEIN 1, ISOFORM I"/>
    <property type="match status" value="1"/>
</dbReference>
<evidence type="ECO:0000313" key="13">
    <source>
        <dbReference type="Proteomes" id="UP000759131"/>
    </source>
</evidence>
<evidence type="ECO:0000313" key="12">
    <source>
        <dbReference type="EMBL" id="CAD7625515.1"/>
    </source>
</evidence>
<dbReference type="SUPFAM" id="SSF90123">
    <property type="entry name" value="ABC transporter transmembrane region"/>
    <property type="match status" value="1"/>
</dbReference>
<keyword evidence="8 9" id="KW-0472">Membrane</keyword>
<evidence type="ECO:0000256" key="5">
    <source>
        <dbReference type="ARBA" id="ARBA00022741"/>
    </source>
</evidence>
<keyword evidence="13" id="KW-1185">Reference proteome</keyword>
<name>A0A7R9KLR1_9ACAR</name>
<dbReference type="PROSITE" id="PS50929">
    <property type="entry name" value="ABC_TM1F"/>
    <property type="match status" value="1"/>
</dbReference>
<feature type="chain" id="PRO_5035591847" description="ABC transmembrane type-1 domain-containing protein" evidence="10">
    <location>
        <begin position="19"/>
        <end position="463"/>
    </location>
</feature>
<dbReference type="InterPro" id="IPR036640">
    <property type="entry name" value="ABC1_TM_sf"/>
</dbReference>
<proteinExistence type="predicted"/>
<evidence type="ECO:0000256" key="9">
    <source>
        <dbReference type="SAM" id="Phobius"/>
    </source>
</evidence>
<feature type="signal peptide" evidence="10">
    <location>
        <begin position="1"/>
        <end position="18"/>
    </location>
</feature>
<dbReference type="Gene3D" id="1.20.1560.10">
    <property type="entry name" value="ABC transporter type 1, transmembrane domain"/>
    <property type="match status" value="1"/>
</dbReference>
<evidence type="ECO:0000256" key="6">
    <source>
        <dbReference type="ARBA" id="ARBA00022840"/>
    </source>
</evidence>
<sequence>MCIEVLIVIILEMHNTLTTVLLALSLDQLLATLENTNLCNYFVSNFTEMCPQFTSFVQILAVFVDRIRFYDLFAKTMANTRVNSLLQIYHKITFAVNNYRSKCPKTGASFISRLTFSWFTPIIMNGYRKPLTDEDMWPLEVDNEAKSCVQQFNKHRHQLNENKTKAPVNILPTILLTHGPSLALNSVTKLVSTLLTLSQPVILDRLITFLTASGQTLAEPDWIGYTYALLLFVCPVLASVLNAQHNYWSNVIGLRIRTSITAILYEKSIKLSSSGRKDNTSGELLKMLSTDMHYIMFFVPYYDNLWISPLKLLVSIWLLWAQLGAASLPGVIFILVIVPINTYMNAIQGRLWAELGKHTASRVSAITEILNHIKVLKLYAWEQCFIDKVLALRDRELGVLTRIIKLTTWNAFMHNSCGIVVSILSFTTFTLISDHNILDPNKAWTIPNYSSLFGNRAKGVNNF</sequence>
<keyword evidence="2" id="KW-0813">Transport</keyword>
<dbReference type="GO" id="GO:0140359">
    <property type="term" value="F:ABC-type transporter activity"/>
    <property type="evidence" value="ECO:0007669"/>
    <property type="project" value="InterPro"/>
</dbReference>
<accession>A0A7R9KLR1</accession>
<keyword evidence="4" id="KW-0677">Repeat</keyword>
<keyword evidence="10" id="KW-0732">Signal</keyword>
<evidence type="ECO:0000256" key="10">
    <source>
        <dbReference type="SAM" id="SignalP"/>
    </source>
</evidence>
<dbReference type="GO" id="GO:0016020">
    <property type="term" value="C:membrane"/>
    <property type="evidence" value="ECO:0007669"/>
    <property type="project" value="InterPro"/>
</dbReference>
<dbReference type="OrthoDB" id="6514538at2759"/>
<feature type="transmembrane region" description="Helical" evidence="9">
    <location>
        <begin position="412"/>
        <end position="432"/>
    </location>
</feature>
<protein>
    <recommendedName>
        <fullName evidence="11">ABC transmembrane type-1 domain-containing protein</fullName>
    </recommendedName>
</protein>
<dbReference type="EMBL" id="CAJPIZ010003119">
    <property type="protein sequence ID" value="CAG2105945.1"/>
    <property type="molecule type" value="Genomic_DNA"/>
</dbReference>
<dbReference type="InterPro" id="IPR050173">
    <property type="entry name" value="ABC_transporter_C-like"/>
</dbReference>
<reference evidence="12" key="1">
    <citation type="submission" date="2020-11" db="EMBL/GenBank/DDBJ databases">
        <authorList>
            <person name="Tran Van P."/>
        </authorList>
    </citation>
    <scope>NUCLEOTIDE SEQUENCE</scope>
</reference>
<evidence type="ECO:0000256" key="7">
    <source>
        <dbReference type="ARBA" id="ARBA00022989"/>
    </source>
</evidence>
<gene>
    <name evidence="12" type="ORF">OSB1V03_LOCUS5949</name>
</gene>
<evidence type="ECO:0000259" key="11">
    <source>
        <dbReference type="PROSITE" id="PS50929"/>
    </source>
</evidence>
<evidence type="ECO:0000256" key="1">
    <source>
        <dbReference type="ARBA" id="ARBA00004127"/>
    </source>
</evidence>
<dbReference type="Pfam" id="PF00664">
    <property type="entry name" value="ABC_membrane"/>
    <property type="match status" value="1"/>
</dbReference>
<dbReference type="InterPro" id="IPR011527">
    <property type="entry name" value="ABC1_TM_dom"/>
</dbReference>
<dbReference type="AlphaFoldDB" id="A0A7R9KLR1"/>
<dbReference type="EMBL" id="OC857694">
    <property type="protein sequence ID" value="CAD7625515.1"/>
    <property type="molecule type" value="Genomic_DNA"/>
</dbReference>
<organism evidence="12">
    <name type="scientific">Medioppia subpectinata</name>
    <dbReference type="NCBI Taxonomy" id="1979941"/>
    <lineage>
        <taxon>Eukaryota</taxon>
        <taxon>Metazoa</taxon>
        <taxon>Ecdysozoa</taxon>
        <taxon>Arthropoda</taxon>
        <taxon>Chelicerata</taxon>
        <taxon>Arachnida</taxon>
        <taxon>Acari</taxon>
        <taxon>Acariformes</taxon>
        <taxon>Sarcoptiformes</taxon>
        <taxon>Oribatida</taxon>
        <taxon>Brachypylina</taxon>
        <taxon>Oppioidea</taxon>
        <taxon>Oppiidae</taxon>
        <taxon>Medioppia</taxon>
    </lineage>
</organism>
<evidence type="ECO:0000256" key="3">
    <source>
        <dbReference type="ARBA" id="ARBA00022692"/>
    </source>
</evidence>
<keyword evidence="5" id="KW-0547">Nucleotide-binding</keyword>
<evidence type="ECO:0000256" key="4">
    <source>
        <dbReference type="ARBA" id="ARBA00022737"/>
    </source>
</evidence>
<evidence type="ECO:0000256" key="8">
    <source>
        <dbReference type="ARBA" id="ARBA00023136"/>
    </source>
</evidence>
<dbReference type="Proteomes" id="UP000759131">
    <property type="component" value="Unassembled WGS sequence"/>
</dbReference>
<feature type="domain" description="ABC transmembrane type-1" evidence="11">
    <location>
        <begin position="190"/>
        <end position="437"/>
    </location>
</feature>
<dbReference type="PANTHER" id="PTHR24223">
    <property type="entry name" value="ATP-BINDING CASSETTE SUB-FAMILY C"/>
    <property type="match status" value="1"/>
</dbReference>
<keyword evidence="6" id="KW-0067">ATP-binding</keyword>